<dbReference type="Gene3D" id="1.20.1300.10">
    <property type="entry name" value="Fumarate reductase/succinate dehydrogenase, transmembrane subunit"/>
    <property type="match status" value="1"/>
</dbReference>
<dbReference type="PROSITE" id="PS01000">
    <property type="entry name" value="SDH_CYT_1"/>
    <property type="match status" value="1"/>
</dbReference>
<keyword evidence="10 13" id="KW-0472">Membrane</keyword>
<evidence type="ECO:0000256" key="8">
    <source>
        <dbReference type="ARBA" id="ARBA00022989"/>
    </source>
</evidence>
<feature type="transmembrane region" description="Helical" evidence="13">
    <location>
        <begin position="74"/>
        <end position="91"/>
    </location>
</feature>
<dbReference type="InterPro" id="IPR034804">
    <property type="entry name" value="SQR/QFR_C/D"/>
</dbReference>
<keyword evidence="7" id="KW-0479">Metal-binding</keyword>
<dbReference type="InterPro" id="IPR000701">
    <property type="entry name" value="SuccDH_FuR_B_TM-su"/>
</dbReference>
<dbReference type="NCBIfam" id="TIGR02970">
    <property type="entry name" value="succ_dehyd_cytB"/>
    <property type="match status" value="1"/>
</dbReference>
<dbReference type="InterPro" id="IPR014314">
    <property type="entry name" value="Succ_DH_cytb556"/>
</dbReference>
<protein>
    <recommendedName>
        <fullName evidence="4">Succinate dehydrogenase cytochrome b560 subunit, mitochondrial</fullName>
    </recommendedName>
    <alternativeName>
        <fullName evidence="11">Malate dehydrogenase [quinone] cytochrome b560 subunit</fullName>
    </alternativeName>
</protein>
<keyword evidence="8 13" id="KW-1133">Transmembrane helix</keyword>
<evidence type="ECO:0000256" key="1">
    <source>
        <dbReference type="ARBA" id="ARBA00004141"/>
    </source>
</evidence>
<evidence type="ECO:0000256" key="12">
    <source>
        <dbReference type="ARBA" id="ARBA00045847"/>
    </source>
</evidence>
<dbReference type="GO" id="GO:0005739">
    <property type="term" value="C:mitochondrion"/>
    <property type="evidence" value="ECO:0007669"/>
    <property type="project" value="GOC"/>
</dbReference>
<dbReference type="AlphaFoldDB" id="A0A6F9DRW9"/>
<dbReference type="InterPro" id="IPR018495">
    <property type="entry name" value="Succ_DH_cyt_bsu_CS"/>
</dbReference>
<dbReference type="PROSITE" id="PS01001">
    <property type="entry name" value="SDH_CYT_2"/>
    <property type="match status" value="1"/>
</dbReference>
<name>A0A6F9DRW9_9ASCI</name>
<evidence type="ECO:0000256" key="2">
    <source>
        <dbReference type="ARBA" id="ARBA00005163"/>
    </source>
</evidence>
<dbReference type="GO" id="GO:0009055">
    <property type="term" value="F:electron transfer activity"/>
    <property type="evidence" value="ECO:0007669"/>
    <property type="project" value="InterPro"/>
</dbReference>
<evidence type="ECO:0000256" key="3">
    <source>
        <dbReference type="ARBA" id="ARBA00011758"/>
    </source>
</evidence>
<evidence type="ECO:0000256" key="10">
    <source>
        <dbReference type="ARBA" id="ARBA00023136"/>
    </source>
</evidence>
<evidence type="ECO:0000256" key="13">
    <source>
        <dbReference type="SAM" id="Phobius"/>
    </source>
</evidence>
<dbReference type="CDD" id="cd03499">
    <property type="entry name" value="SQR_TypeC_SdhC"/>
    <property type="match status" value="1"/>
</dbReference>
<evidence type="ECO:0000256" key="7">
    <source>
        <dbReference type="ARBA" id="ARBA00022723"/>
    </source>
</evidence>
<evidence type="ECO:0000256" key="11">
    <source>
        <dbReference type="ARBA" id="ARBA00045023"/>
    </source>
</evidence>
<feature type="transmembrane region" description="Helical" evidence="13">
    <location>
        <begin position="151"/>
        <end position="172"/>
    </location>
</feature>
<comment type="subcellular location">
    <subcellularLocation>
        <location evidence="1">Membrane</location>
        <topology evidence="1">Multi-pass membrane protein</topology>
    </subcellularLocation>
</comment>
<dbReference type="GO" id="GO:0046872">
    <property type="term" value="F:metal ion binding"/>
    <property type="evidence" value="ECO:0007669"/>
    <property type="project" value="UniProtKB-KW"/>
</dbReference>
<evidence type="ECO:0000256" key="5">
    <source>
        <dbReference type="ARBA" id="ARBA00022617"/>
    </source>
</evidence>
<evidence type="ECO:0000313" key="14">
    <source>
        <dbReference type="EMBL" id="CAB3265921.1"/>
    </source>
</evidence>
<keyword evidence="5" id="KW-0349">Heme</keyword>
<comment type="pathway">
    <text evidence="2">Carbohydrate metabolism; tricarboxylic acid cycle.</text>
</comment>
<evidence type="ECO:0000256" key="4">
    <source>
        <dbReference type="ARBA" id="ARBA00014631"/>
    </source>
</evidence>
<reference evidence="14" key="1">
    <citation type="submission" date="2020-04" db="EMBL/GenBank/DDBJ databases">
        <authorList>
            <person name="Neveu A P."/>
        </authorList>
    </citation>
    <scope>NUCLEOTIDE SEQUENCE</scope>
    <source>
        <tissue evidence="14">Whole embryo</tissue>
    </source>
</reference>
<evidence type="ECO:0000256" key="6">
    <source>
        <dbReference type="ARBA" id="ARBA00022692"/>
    </source>
</evidence>
<sequence length="173" mass="19024">MTLLARIALKQCTTLGRQKAPAFMCIASKTTGTAQQQIDDYVARNQTRNRPTSPHLTIYTPQLTSMLSITHRGTGIWMATATSCFAFATLLRPETVDSMLAFASSLHGSMLGSAVLFEAKMAIAWPFMFHACNGLRHLIWDQAKGLGIKEVYTSGWTVLGLSTILSVLMVMMY</sequence>
<dbReference type="GO" id="GO:0006099">
    <property type="term" value="P:tricarboxylic acid cycle"/>
    <property type="evidence" value="ECO:0007669"/>
    <property type="project" value="InterPro"/>
</dbReference>
<gene>
    <name evidence="14" type="primary">Sdhc</name>
</gene>
<keyword evidence="9" id="KW-0408">Iron</keyword>
<dbReference type="PANTHER" id="PTHR10978:SF5">
    <property type="entry name" value="SUCCINATE DEHYDROGENASE CYTOCHROME B560 SUBUNIT, MITOCHONDRIAL"/>
    <property type="match status" value="1"/>
</dbReference>
<dbReference type="GO" id="GO:0006121">
    <property type="term" value="P:mitochondrial electron transport, succinate to ubiquinone"/>
    <property type="evidence" value="ECO:0007669"/>
    <property type="project" value="TreeGrafter"/>
</dbReference>
<dbReference type="EMBL" id="LR790059">
    <property type="protein sequence ID" value="CAB3265921.1"/>
    <property type="molecule type" value="mRNA"/>
</dbReference>
<evidence type="ECO:0000256" key="9">
    <source>
        <dbReference type="ARBA" id="ARBA00023004"/>
    </source>
</evidence>
<dbReference type="Pfam" id="PF01127">
    <property type="entry name" value="Sdh_cyt"/>
    <property type="match status" value="1"/>
</dbReference>
<organism evidence="14">
    <name type="scientific">Phallusia mammillata</name>
    <dbReference type="NCBI Taxonomy" id="59560"/>
    <lineage>
        <taxon>Eukaryota</taxon>
        <taxon>Metazoa</taxon>
        <taxon>Chordata</taxon>
        <taxon>Tunicata</taxon>
        <taxon>Ascidiacea</taxon>
        <taxon>Phlebobranchia</taxon>
        <taxon>Ascidiidae</taxon>
        <taxon>Phallusia</taxon>
    </lineage>
</organism>
<comment type="function">
    <text evidence="12">Membrane-anchoring subunit of succinate dehydrogenase (SDH) that is involved in complex II of the mitochondrial electron transport chain and is responsible for transferring electrons from succinate to ubiquinone (coenzyme Q). SDH also oxidizes malate to the non-canonical enol form of oxaloacetate, enol-oxaloacetate. Enol-oxaloacetate, which is a potent inhibitor of the succinate dehydrogenase activity, is further isomerized into keto-oxaloacetate.</text>
</comment>
<comment type="subunit">
    <text evidence="3">Component of complex II composed of four subunits: the flavoprotein (FP) SDHA, iron-sulfur protein (IP) SDHB, and a cytochrome b560 composed of SDHC and SDHD.</text>
</comment>
<accession>A0A6F9DRW9</accession>
<keyword evidence="6 13" id="KW-0812">Transmembrane</keyword>
<dbReference type="PANTHER" id="PTHR10978">
    <property type="entry name" value="SUCCINATE DEHYDROGENASE CYTOCHROME B560 SUBUNIT"/>
    <property type="match status" value="1"/>
</dbReference>
<feature type="transmembrane region" description="Helical" evidence="13">
    <location>
        <begin position="111"/>
        <end position="130"/>
    </location>
</feature>
<dbReference type="SUPFAM" id="SSF81343">
    <property type="entry name" value="Fumarate reductase respiratory complex transmembrane subunits"/>
    <property type="match status" value="1"/>
</dbReference>
<proteinExistence type="evidence at transcript level"/>
<dbReference type="GO" id="GO:0016020">
    <property type="term" value="C:membrane"/>
    <property type="evidence" value="ECO:0007669"/>
    <property type="project" value="UniProtKB-SubCell"/>
</dbReference>